<organism evidence="4 5">
    <name type="scientific">Caenorhabditis japonica</name>
    <dbReference type="NCBI Taxonomy" id="281687"/>
    <lineage>
        <taxon>Eukaryota</taxon>
        <taxon>Metazoa</taxon>
        <taxon>Ecdysozoa</taxon>
        <taxon>Nematoda</taxon>
        <taxon>Chromadorea</taxon>
        <taxon>Rhabditida</taxon>
        <taxon>Rhabditina</taxon>
        <taxon>Rhabditomorpha</taxon>
        <taxon>Rhabditoidea</taxon>
        <taxon>Rhabditidae</taxon>
        <taxon>Peloderinae</taxon>
        <taxon>Caenorhabditis</taxon>
    </lineage>
</organism>
<feature type="transmembrane region" description="Helical" evidence="2">
    <location>
        <begin position="174"/>
        <end position="195"/>
    </location>
</feature>
<feature type="transmembrane region" description="Helical" evidence="2">
    <location>
        <begin position="132"/>
        <end position="154"/>
    </location>
</feature>
<keyword evidence="2" id="KW-0812">Transmembrane</keyword>
<evidence type="ECO:0000313" key="5">
    <source>
        <dbReference type="Proteomes" id="UP000005237"/>
    </source>
</evidence>
<dbReference type="PANTHER" id="PTHR21115:SF0">
    <property type="entry name" value="GH06117P-RELATED"/>
    <property type="match status" value="1"/>
</dbReference>
<feature type="transmembrane region" description="Helical" evidence="2">
    <location>
        <begin position="67"/>
        <end position="87"/>
    </location>
</feature>
<feature type="transmembrane region" description="Helical" evidence="2">
    <location>
        <begin position="93"/>
        <end position="111"/>
    </location>
</feature>
<reference evidence="4" key="2">
    <citation type="submission" date="2022-06" db="UniProtKB">
        <authorList>
            <consortium name="EnsemblMetazoa"/>
        </authorList>
    </citation>
    <scope>IDENTIFICATION</scope>
    <source>
        <strain evidence="4">DF5081</strain>
    </source>
</reference>
<dbReference type="PANTHER" id="PTHR21115">
    <property type="entry name" value="GH06117P-RELATED"/>
    <property type="match status" value="1"/>
</dbReference>
<accession>A0A8R1DGK2</accession>
<keyword evidence="2" id="KW-1133">Transmembrane helix</keyword>
<protein>
    <submittedName>
        <fullName evidence="4">DUF4781 domain-containing protein</fullName>
    </submittedName>
</protein>
<dbReference type="InterPro" id="IPR031962">
    <property type="entry name" value="DUF4781"/>
</dbReference>
<sequence length="503" mass="55244">MYIESTGRAYDDWDDFISKNKLPECNILYPEGGLYEMETGGILNLRYDVSRKSKIPSQIAKVSDRSAMGVGIAATIGSVIGLFTPLAPVAATTLLYTAIGTGIYTMARSGYHIVDRATHNENVNPLRSRENFVDWLAVAASLASFGAIGGSAYLTVMTTQGIEVSQVIEHTVNAAIFANFAVSGIALTASGYNIFEKVANGERLTPLELFQFSTSLLFFTNAAVNLQTAEKLIQQTTQEKINEFRDGLKTIEDKQHFDQTINENMRKNEGQSGNSKIKANLETIKEMHKAILADKHVEAHIHETDMKQKTKPMPSSSVPKMQAKQLTVSDKKIVEEHLRCLDAKGQSKLPATKQKATTYLNVGWDDIAAKVKAILSGGAGGAITEKLIDGKSKKVVTIDSGDDGFLGAKVESVPNGVAIRRGVIDRIEIALNDAGEPIPHFVEGTIRSGTEQNVVRIRLENRGILDNIRTKPKVRMFKDTTSQGVQVDDKELSENYFMYYDWS</sequence>
<feature type="region of interest" description="Disordered" evidence="1">
    <location>
        <begin position="305"/>
        <end position="325"/>
    </location>
</feature>
<dbReference type="AlphaFoldDB" id="A0A8R1DGK2"/>
<proteinExistence type="predicted"/>
<name>A0A8R1DGK2_CAEJA</name>
<reference evidence="5" key="1">
    <citation type="submission" date="2010-08" db="EMBL/GenBank/DDBJ databases">
        <authorList>
            <consortium name="Caenorhabditis japonica Sequencing Consortium"/>
            <person name="Wilson R.K."/>
        </authorList>
    </citation>
    <scope>NUCLEOTIDE SEQUENCE [LARGE SCALE GENOMIC DNA]</scope>
    <source>
        <strain evidence="5">DF5081</strain>
    </source>
</reference>
<dbReference type="EnsemblMetazoa" id="CJA02155.1">
    <property type="protein sequence ID" value="CJA02155.1"/>
    <property type="gene ID" value="WBGene00121359"/>
</dbReference>
<evidence type="ECO:0000313" key="4">
    <source>
        <dbReference type="EnsemblMetazoa" id="CJA02155.1"/>
    </source>
</evidence>
<evidence type="ECO:0000256" key="1">
    <source>
        <dbReference type="SAM" id="MobiDB-lite"/>
    </source>
</evidence>
<dbReference type="Pfam" id="PF16013">
    <property type="entry name" value="DUF4781"/>
    <property type="match status" value="1"/>
</dbReference>
<feature type="compositionally biased region" description="Polar residues" evidence="1">
    <location>
        <begin position="313"/>
        <end position="325"/>
    </location>
</feature>
<keyword evidence="5" id="KW-1185">Reference proteome</keyword>
<keyword evidence="2" id="KW-0472">Membrane</keyword>
<evidence type="ECO:0000259" key="3">
    <source>
        <dbReference type="Pfam" id="PF16013"/>
    </source>
</evidence>
<evidence type="ECO:0000256" key="2">
    <source>
        <dbReference type="SAM" id="Phobius"/>
    </source>
</evidence>
<dbReference type="Proteomes" id="UP000005237">
    <property type="component" value="Unassembled WGS sequence"/>
</dbReference>
<feature type="domain" description="DUF4781" evidence="3">
    <location>
        <begin position="1"/>
        <end position="286"/>
    </location>
</feature>